<dbReference type="Proteomes" id="UP000037460">
    <property type="component" value="Unassembled WGS sequence"/>
</dbReference>
<accession>A0A0M0JKY5</accession>
<reference evidence="3" key="1">
    <citation type="journal article" date="2015" name="PLoS Genet.">
        <title>Genome Sequence and Transcriptome Analyses of Chrysochromulina tobin: Metabolic Tools for Enhanced Algal Fitness in the Prominent Order Prymnesiales (Haptophyceae).</title>
        <authorList>
            <person name="Hovde B.T."/>
            <person name="Deodato C.R."/>
            <person name="Hunsperger H.M."/>
            <person name="Ryken S.A."/>
            <person name="Yost W."/>
            <person name="Jha R.K."/>
            <person name="Patterson J."/>
            <person name="Monnat R.J. Jr."/>
            <person name="Barlow S.B."/>
            <person name="Starkenburg S.R."/>
            <person name="Cattolico R.A."/>
        </authorList>
    </citation>
    <scope>NUCLEOTIDE SEQUENCE</scope>
    <source>
        <strain evidence="3">CCMP291</strain>
    </source>
</reference>
<name>A0A0M0JKY5_9EUKA</name>
<feature type="region of interest" description="Disordered" evidence="1">
    <location>
        <begin position="40"/>
        <end position="73"/>
    </location>
</feature>
<feature type="compositionally biased region" description="Basic and acidic residues" evidence="1">
    <location>
        <begin position="1"/>
        <end position="10"/>
    </location>
</feature>
<evidence type="ECO:0000313" key="3">
    <source>
        <dbReference type="Proteomes" id="UP000037460"/>
    </source>
</evidence>
<protein>
    <submittedName>
        <fullName evidence="2">Uncharacterized protein</fullName>
    </submittedName>
</protein>
<feature type="compositionally biased region" description="Pro residues" evidence="1">
    <location>
        <begin position="46"/>
        <end position="56"/>
    </location>
</feature>
<dbReference type="EMBL" id="JWZX01002780">
    <property type="protein sequence ID" value="KOO26962.1"/>
    <property type="molecule type" value="Genomic_DNA"/>
</dbReference>
<proteinExistence type="predicted"/>
<keyword evidence="3" id="KW-1185">Reference proteome</keyword>
<feature type="compositionally biased region" description="Low complexity" evidence="1">
    <location>
        <begin position="57"/>
        <end position="67"/>
    </location>
</feature>
<gene>
    <name evidence="2" type="ORF">Ctob_007934</name>
</gene>
<feature type="region of interest" description="Disordered" evidence="1">
    <location>
        <begin position="1"/>
        <end position="24"/>
    </location>
</feature>
<evidence type="ECO:0000313" key="2">
    <source>
        <dbReference type="EMBL" id="KOO26962.1"/>
    </source>
</evidence>
<organism evidence="2 3">
    <name type="scientific">Chrysochromulina tobinii</name>
    <dbReference type="NCBI Taxonomy" id="1460289"/>
    <lineage>
        <taxon>Eukaryota</taxon>
        <taxon>Haptista</taxon>
        <taxon>Haptophyta</taxon>
        <taxon>Prymnesiophyceae</taxon>
        <taxon>Prymnesiales</taxon>
        <taxon>Chrysochromulinaceae</taxon>
        <taxon>Chrysochromulina</taxon>
    </lineage>
</organism>
<sequence>LEKKVREIERLQQQASDGRELSAEERTKVGELLVFQRQIALLKQPTPGPTPGPTPVQTPGSTQTPSSELSGASTQIHEAACFASAYSSAQAKVQSLLISPPTRVPTRHTSAEVQQQLADERRGRECAREAARQEAREVEQATWQLLRAPLDSWDDQALWQLAMCEFALEHIADVASSPKQLQLEFRAACEEVRHPDEVPRLRGSNSIDALMDAFHDSELLRDEVLHQLARYKRLYCSIFRGFGRFRVVALLPGETLLELMKRTHDDALKWRPPGKSPAEMLALISKEKGKYCANWRENTWLTRHEDAGVTLSLRGAVGVIKGGVRRLEHLPEGQRPSIEHFTTVRNHDYQAHFIQRSKSLTNSFAVQRCTIQWDEVTMNHLAWCVIILNCTRTASVREREVLSTSKLKKDEKGMSKQGHQVGGAVITAVDEYDVPVANIDYCCSDTTGSNSSLKLPRDKGGCGGKGGAYAHLWAWFRSKGHVLFFMIWCLSHLANNEFATVMKSYGVCPMGQSRLRKKAKLGVVAPVGLQPRGRKQADRWRIPEHLNDLVYAIQNTDGCLQFICDSEGLKRLGQPTYGVDTRWGYYVKFLMWLAPCTRRYEVIMTYLLHCWLLAEGEAGLDIPANGSDAESSEASVLIGTVLLEKIQLIKHDARRQLLVEMADPTLRIWLIFLALYGERSVLRLLNYSQNDELGVAFKAPRIVRTRIAEFDGISSASNDPLKHEWFKPLCTFVEERSAVYLNLENVRNIVRKAARTASYYFQGEKGAESKPREQRALRWLRHPALLALGLRDEKGHAKETAQALTAMAVQGMAGICRAILPYMPDGATVDELQQAISNATDGVGVIFQPESMEVIAELATRQHEHVRLADLPSAKDLHVLLWRIGSHVMTGNFIAETVVKTLEHGLHATQRRYQAYASMLCAARHRGPVRWPMTDADYTWAAAELRKARETARATKRSLGLELMMVDLSSERIEPLDHEPQETEKTIEDMEAMEAEEATLGGINPEEKSTTMPSVKVSEIRSVLATDTVVELLWEITPKQEHKCHPALIIKDGRQWLSDVIIANAHAADERPVGDVSVLYKYPRAEVQMPMIFEQRGWTLESIQLKLQADGHSCGDWAHYFRCRVLAYAAEQKAADEAAMSLRVLEELQGKMDTGIRVNSALARLWGVR</sequence>
<dbReference type="AlphaFoldDB" id="A0A0M0JKY5"/>
<evidence type="ECO:0000256" key="1">
    <source>
        <dbReference type="SAM" id="MobiDB-lite"/>
    </source>
</evidence>
<feature type="non-terminal residue" evidence="2">
    <location>
        <position position="1"/>
    </location>
</feature>
<comment type="caution">
    <text evidence="2">The sequence shown here is derived from an EMBL/GenBank/DDBJ whole genome shotgun (WGS) entry which is preliminary data.</text>
</comment>